<accession>A0ABR4NK06</accession>
<dbReference type="Pfam" id="PF05023">
    <property type="entry name" value="Phytochelatin"/>
    <property type="match status" value="1"/>
</dbReference>
<evidence type="ECO:0000256" key="3">
    <source>
        <dbReference type="ARBA" id="ARBA00022679"/>
    </source>
</evidence>
<evidence type="ECO:0000313" key="7">
    <source>
        <dbReference type="Proteomes" id="UP001527925"/>
    </source>
</evidence>
<dbReference type="SUPFAM" id="SSF54001">
    <property type="entry name" value="Cysteine proteinases"/>
    <property type="match status" value="1"/>
</dbReference>
<evidence type="ECO:0000259" key="5">
    <source>
        <dbReference type="PROSITE" id="PS51443"/>
    </source>
</evidence>
<proteinExistence type="predicted"/>
<comment type="caution">
    <text evidence="6">The sequence shown here is derived from an EMBL/GenBank/DDBJ whole genome shotgun (WGS) entry which is preliminary data.</text>
</comment>
<keyword evidence="2" id="KW-0104">Cadmium</keyword>
<keyword evidence="3" id="KW-0808">Transferase</keyword>
<feature type="domain" description="Peptidase C83" evidence="5">
    <location>
        <begin position="24"/>
        <end position="243"/>
    </location>
</feature>
<dbReference type="InterPro" id="IPR040409">
    <property type="entry name" value="PCS-like"/>
</dbReference>
<dbReference type="Gene3D" id="3.90.70.30">
    <property type="entry name" value="Phytochelatin synthase, N-terminal domain"/>
    <property type="match status" value="1"/>
</dbReference>
<dbReference type="EMBL" id="JADGIZ020000002">
    <property type="protein sequence ID" value="KAL2919867.1"/>
    <property type="molecule type" value="Genomic_DNA"/>
</dbReference>
<dbReference type="InterPro" id="IPR038765">
    <property type="entry name" value="Papain-like_cys_pep_sf"/>
</dbReference>
<organism evidence="6 7">
    <name type="scientific">Polyrhizophydium stewartii</name>
    <dbReference type="NCBI Taxonomy" id="2732419"/>
    <lineage>
        <taxon>Eukaryota</taxon>
        <taxon>Fungi</taxon>
        <taxon>Fungi incertae sedis</taxon>
        <taxon>Chytridiomycota</taxon>
        <taxon>Chytridiomycota incertae sedis</taxon>
        <taxon>Chytridiomycetes</taxon>
        <taxon>Rhizophydiales</taxon>
        <taxon>Rhizophydiales incertae sedis</taxon>
        <taxon>Polyrhizophydium</taxon>
    </lineage>
</organism>
<evidence type="ECO:0000256" key="1">
    <source>
        <dbReference type="ARBA" id="ARBA00012468"/>
    </source>
</evidence>
<evidence type="ECO:0000313" key="6">
    <source>
        <dbReference type="EMBL" id="KAL2919867.1"/>
    </source>
</evidence>
<sequence length="434" mass="47394">MSPSASLPTVAAPAAAPAPAQAAAPEKTFYRRELPAHLASFTSDRGRQLFRQALLAGFAEIFFALSGNFTMQSEPAFCGLGSLVMVLNALSVDPGKKWKGVWRWFADDMLECCAPLDQIKQTGMTFDELACVARCNGLDVVAKRASSVDYDEFVRDLELVTSSSETHMVVSFSRKTLSQTGDGHFSPIGAFVPESQQVLVMDTARFKYPSYFADARLLFEAMKPIDPVTGLSRGYFLLRKGDSTPLSLCQIVVKDVEWRSFRSVFWDTLPRLLADPSVHNSAEDLIRAIVSHLPAGFADYTAFRSAGRDLAGPPGQDAALQSQLDQEIHALTEQVTAHPLFRMVHAALAENTKAGAVPLTTGVRATIFFMSLPDALWVDLPAAARSTLETLRRPQSLGARDSLLRSEVARLSAQWDTLLNSKCSCGRKDKCTGH</sequence>
<keyword evidence="4" id="KW-0479">Metal-binding</keyword>
<name>A0ABR4NK06_9FUNG</name>
<dbReference type="Proteomes" id="UP001527925">
    <property type="component" value="Unassembled WGS sequence"/>
</dbReference>
<evidence type="ECO:0000256" key="2">
    <source>
        <dbReference type="ARBA" id="ARBA00022539"/>
    </source>
</evidence>
<dbReference type="InterPro" id="IPR038156">
    <property type="entry name" value="PCS_N_sf"/>
</dbReference>
<dbReference type="InterPro" id="IPR007719">
    <property type="entry name" value="PCS_N"/>
</dbReference>
<dbReference type="EC" id="2.3.2.15" evidence="1"/>
<keyword evidence="7" id="KW-1185">Reference proteome</keyword>
<gene>
    <name evidence="6" type="ORF">HK105_200784</name>
</gene>
<evidence type="ECO:0000256" key="4">
    <source>
        <dbReference type="ARBA" id="ARBA00022723"/>
    </source>
</evidence>
<dbReference type="PROSITE" id="PS51443">
    <property type="entry name" value="PCS"/>
    <property type="match status" value="1"/>
</dbReference>
<protein>
    <recommendedName>
        <fullName evidence="1">glutathione gamma-glutamylcysteinyltransferase</fullName>
        <ecNumber evidence="1">2.3.2.15</ecNumber>
    </recommendedName>
</protein>
<dbReference type="PANTHER" id="PTHR33447">
    <property type="entry name" value="GLUTATHIONE GAMMA-GLUTAMYLCYSTEINYLTRANSFERASE"/>
    <property type="match status" value="1"/>
</dbReference>
<reference evidence="6 7" key="1">
    <citation type="submission" date="2023-09" db="EMBL/GenBank/DDBJ databases">
        <title>Pangenome analysis of Batrachochytrium dendrobatidis and related Chytrids.</title>
        <authorList>
            <person name="Yacoub M.N."/>
            <person name="Stajich J.E."/>
            <person name="James T.Y."/>
        </authorList>
    </citation>
    <scope>NUCLEOTIDE SEQUENCE [LARGE SCALE GENOMIC DNA]</scope>
    <source>
        <strain evidence="6 7">JEL0888</strain>
    </source>
</reference>